<dbReference type="GO" id="GO:0004307">
    <property type="term" value="F:ethanolaminephosphotransferase activity"/>
    <property type="evidence" value="ECO:0007669"/>
    <property type="project" value="TreeGrafter"/>
</dbReference>
<dbReference type="RefSeq" id="XP_018018412.1">
    <property type="nucleotide sequence ID" value="XM_018162923.2"/>
</dbReference>
<keyword evidence="6 17" id="KW-0472">Membrane</keyword>
<dbReference type="PANTHER" id="PTHR10414:SF37">
    <property type="entry name" value="BB IN A BOXCAR, ISOFORM C"/>
    <property type="match status" value="1"/>
</dbReference>
<keyword evidence="18" id="KW-1185">Reference proteome</keyword>
<evidence type="ECO:0000256" key="1">
    <source>
        <dbReference type="ARBA" id="ARBA00004141"/>
    </source>
</evidence>
<feature type="transmembrane region" description="Helical" evidence="17">
    <location>
        <begin position="77"/>
        <end position="95"/>
    </location>
</feature>
<dbReference type="RefSeq" id="XP_047736189.1">
    <property type="nucleotide sequence ID" value="XM_047880233.1"/>
</dbReference>
<dbReference type="Pfam" id="PF01066">
    <property type="entry name" value="CDP-OH_P_transf"/>
    <property type="match status" value="1"/>
</dbReference>
<evidence type="ECO:0000313" key="21">
    <source>
        <dbReference type="RefSeq" id="XP_047736189.1"/>
    </source>
</evidence>
<keyword evidence="8" id="KW-1208">Phospholipid metabolism</keyword>
<comment type="pathway">
    <text evidence="12">Phospholipid metabolism; phosphatidylcholine biosynthesis; phosphatidylcholine from phosphocholine: step 2/2.</text>
</comment>
<dbReference type="GO" id="GO:0006646">
    <property type="term" value="P:phosphatidylethanolamine biosynthetic process"/>
    <property type="evidence" value="ECO:0007669"/>
    <property type="project" value="TreeGrafter"/>
</dbReference>
<evidence type="ECO:0000256" key="5">
    <source>
        <dbReference type="ARBA" id="ARBA00022989"/>
    </source>
</evidence>
<evidence type="ECO:0000256" key="6">
    <source>
        <dbReference type="ARBA" id="ARBA00023136"/>
    </source>
</evidence>
<comment type="similarity">
    <text evidence="2 15">Belongs to the CDP-alcohol phosphatidyltransferase class-I family.</text>
</comment>
<dbReference type="InterPro" id="IPR048254">
    <property type="entry name" value="CDP_ALCOHOL_P_TRANSF_CS"/>
</dbReference>
<dbReference type="GeneID" id="108674937"/>
<feature type="transmembrane region" description="Helical" evidence="17">
    <location>
        <begin position="215"/>
        <end position="236"/>
    </location>
</feature>
<dbReference type="EC" id="2.7.8.2" evidence="13"/>
<evidence type="ECO:0000256" key="17">
    <source>
        <dbReference type="SAM" id="Phobius"/>
    </source>
</evidence>
<dbReference type="FunFam" id="1.20.120.1760:FF:000002">
    <property type="entry name" value="Choline/ethanolamine phosphotransferase 1"/>
    <property type="match status" value="1"/>
</dbReference>
<dbReference type="KEGG" id="hazt:108674937"/>
<reference evidence="19 20" key="1">
    <citation type="submission" date="2025-04" db="UniProtKB">
        <authorList>
            <consortium name="RefSeq"/>
        </authorList>
    </citation>
    <scope>IDENTIFICATION</scope>
    <source>
        <tissue evidence="19 20">Whole organism</tissue>
    </source>
</reference>
<proteinExistence type="inferred from homology"/>
<keyword evidence="3 15" id="KW-0808">Transferase</keyword>
<dbReference type="PROSITE" id="PS00379">
    <property type="entry name" value="CDP_ALCOHOL_P_TRANSF"/>
    <property type="match status" value="1"/>
</dbReference>
<dbReference type="PIRSF" id="PIRSF015665">
    <property type="entry name" value="CHOPT"/>
    <property type="match status" value="1"/>
</dbReference>
<keyword evidence="4 17" id="KW-0812">Transmembrane</keyword>
<evidence type="ECO:0000313" key="18">
    <source>
        <dbReference type="Proteomes" id="UP000694843"/>
    </source>
</evidence>
<feature type="transmembrane region" description="Helical" evidence="17">
    <location>
        <begin position="283"/>
        <end position="302"/>
    </location>
</feature>
<evidence type="ECO:0000256" key="13">
    <source>
        <dbReference type="ARBA" id="ARBA00038987"/>
    </source>
</evidence>
<dbReference type="GO" id="GO:0005794">
    <property type="term" value="C:Golgi apparatus"/>
    <property type="evidence" value="ECO:0007669"/>
    <property type="project" value="TreeGrafter"/>
</dbReference>
<keyword evidence="5 17" id="KW-1133">Transmembrane helix</keyword>
<comment type="catalytic activity">
    <reaction evidence="10">
        <text>1,2-dioctanoyl-sn-glycerol + CDP-choline = 1,2-dioctanoyl-sn-glycero-3-phosphocholine + CMP + H(+)</text>
        <dbReference type="Rhea" id="RHEA:54232"/>
        <dbReference type="ChEBI" id="CHEBI:15378"/>
        <dbReference type="ChEBI" id="CHEBI:58779"/>
        <dbReference type="ChEBI" id="CHEBI:60377"/>
        <dbReference type="ChEBI" id="CHEBI:76979"/>
        <dbReference type="ChEBI" id="CHEBI:78228"/>
    </reaction>
    <physiologicalReaction direction="left-to-right" evidence="10">
        <dbReference type="Rhea" id="RHEA:54233"/>
    </physiologicalReaction>
</comment>
<evidence type="ECO:0000256" key="3">
    <source>
        <dbReference type="ARBA" id="ARBA00022679"/>
    </source>
</evidence>
<dbReference type="Proteomes" id="UP000694843">
    <property type="component" value="Unplaced"/>
</dbReference>
<evidence type="ECO:0000313" key="20">
    <source>
        <dbReference type="RefSeq" id="XP_018018412.1"/>
    </source>
</evidence>
<evidence type="ECO:0000256" key="11">
    <source>
        <dbReference type="ARBA" id="ARBA00036890"/>
    </source>
</evidence>
<dbReference type="GO" id="GO:0005789">
    <property type="term" value="C:endoplasmic reticulum membrane"/>
    <property type="evidence" value="ECO:0007669"/>
    <property type="project" value="TreeGrafter"/>
</dbReference>
<dbReference type="InterPro" id="IPR043130">
    <property type="entry name" value="CDP-OH_PTrfase_TM_dom"/>
</dbReference>
<comment type="catalytic activity">
    <reaction evidence="14">
        <text>CDP-choline + a 1,2-diacyl-sn-glycerol = a 1,2-diacyl-sn-glycero-3-phosphocholine + CMP + H(+)</text>
        <dbReference type="Rhea" id="RHEA:32939"/>
        <dbReference type="ChEBI" id="CHEBI:15378"/>
        <dbReference type="ChEBI" id="CHEBI:17815"/>
        <dbReference type="ChEBI" id="CHEBI:57643"/>
        <dbReference type="ChEBI" id="CHEBI:58779"/>
        <dbReference type="ChEBI" id="CHEBI:60377"/>
        <dbReference type="EC" id="2.7.8.2"/>
    </reaction>
    <physiologicalReaction direction="left-to-right" evidence="14">
        <dbReference type="Rhea" id="RHEA:32940"/>
    </physiologicalReaction>
</comment>
<organism evidence="18 20">
    <name type="scientific">Hyalella azteca</name>
    <name type="common">Amphipod</name>
    <dbReference type="NCBI Taxonomy" id="294128"/>
    <lineage>
        <taxon>Eukaryota</taxon>
        <taxon>Metazoa</taxon>
        <taxon>Ecdysozoa</taxon>
        <taxon>Arthropoda</taxon>
        <taxon>Crustacea</taxon>
        <taxon>Multicrustacea</taxon>
        <taxon>Malacostraca</taxon>
        <taxon>Eumalacostraca</taxon>
        <taxon>Peracarida</taxon>
        <taxon>Amphipoda</taxon>
        <taxon>Senticaudata</taxon>
        <taxon>Talitrida</taxon>
        <taxon>Talitroidea</taxon>
        <taxon>Hyalellidae</taxon>
        <taxon>Hyalella</taxon>
    </lineage>
</organism>
<evidence type="ECO:0000256" key="4">
    <source>
        <dbReference type="ARBA" id="ARBA00022692"/>
    </source>
</evidence>
<evidence type="ECO:0000256" key="9">
    <source>
        <dbReference type="ARBA" id="ARBA00036100"/>
    </source>
</evidence>
<comment type="catalytic activity">
    <reaction evidence="11">
        <text>1-hexadecanoyl-2-(9Z-octadecenoyl)-sn-glycerol + CDP-choline = 1-hexadecanoyl-2-(9Z-octadecenoyl)-sn-glycero-3-phosphocholine + CMP + H(+)</text>
        <dbReference type="Rhea" id="RHEA:54244"/>
        <dbReference type="ChEBI" id="CHEBI:15378"/>
        <dbReference type="ChEBI" id="CHEBI:58779"/>
        <dbReference type="ChEBI" id="CHEBI:60377"/>
        <dbReference type="ChEBI" id="CHEBI:73001"/>
        <dbReference type="ChEBI" id="CHEBI:75466"/>
    </reaction>
    <physiologicalReaction direction="left-to-right" evidence="11">
        <dbReference type="Rhea" id="RHEA:54245"/>
    </physiologicalReaction>
</comment>
<dbReference type="OrthoDB" id="196717at2759"/>
<feature type="transmembrane region" description="Helical" evidence="17">
    <location>
        <begin position="50"/>
        <end position="70"/>
    </location>
</feature>
<feature type="transmembrane region" description="Helical" evidence="17">
    <location>
        <begin position="337"/>
        <end position="354"/>
    </location>
</feature>
<keyword evidence="7" id="KW-0443">Lipid metabolism</keyword>
<evidence type="ECO:0000256" key="7">
    <source>
        <dbReference type="ARBA" id="ARBA00023209"/>
    </source>
</evidence>
<evidence type="ECO:0000256" key="8">
    <source>
        <dbReference type="ARBA" id="ARBA00023264"/>
    </source>
</evidence>
<evidence type="ECO:0000256" key="14">
    <source>
        <dbReference type="ARBA" id="ARBA00048570"/>
    </source>
</evidence>
<evidence type="ECO:0000313" key="19">
    <source>
        <dbReference type="RefSeq" id="XP_018018411.1"/>
    </source>
</evidence>
<evidence type="ECO:0000256" key="10">
    <source>
        <dbReference type="ARBA" id="ARBA00036651"/>
    </source>
</evidence>
<feature type="transmembrane region" description="Helical" evidence="17">
    <location>
        <begin position="248"/>
        <end position="271"/>
    </location>
</feature>
<feature type="region of interest" description="Disordered" evidence="16">
    <location>
        <begin position="380"/>
        <end position="401"/>
    </location>
</feature>
<accession>A0A8B7NXD7</accession>
<dbReference type="InterPro" id="IPR000462">
    <property type="entry name" value="CDP-OH_P_trans"/>
</dbReference>
<dbReference type="AlphaFoldDB" id="A0A8B7NXD7"/>
<evidence type="ECO:0000256" key="16">
    <source>
        <dbReference type="SAM" id="MobiDB-lite"/>
    </source>
</evidence>
<dbReference type="Gene3D" id="1.20.120.1760">
    <property type="match status" value="1"/>
</dbReference>
<evidence type="ECO:0000256" key="15">
    <source>
        <dbReference type="RuleBase" id="RU003750"/>
    </source>
</evidence>
<sequence>MVNKELSPQQLAKLKQHTYSCTNCSLFDPFMQVWWCWLVQQFPLNIAPNLITVIGLLVNVLTSLLMVYFSPYADQEVPRWACLLCCLGLFIYQSLDAIDGKQARRTNSQSPLGELFDHGCDSLSTLFVSVSVCCAVQLGKRPYWLFCQCMMAVTLFYCAHWQTYVSGKLRFGRVDVTEAQFGVMLILLISTLCGSSFWSYQLLEVLGVQFSVVDVYLAAGCLHVAQLLYCHVPVVLCEGVGKNGSSVAGTSVLSPMVPLLYFIVPALMVAWKSSDAIFLSNPLLYMFTFGLVAARVSNRLVVAHMTKHEMAYTDSSMLGPAALLLNQFFNSPVPEHWLLWLVFFYVTFDLLRYVRNVCMEICVFLNIELFRIPGPGAGGNSNGSAAPAKHDVRAKGRGRPV</sequence>
<feature type="transmembrane region" description="Helical" evidence="17">
    <location>
        <begin position="143"/>
        <end position="162"/>
    </location>
</feature>
<comment type="catalytic activity">
    <reaction evidence="9">
        <text>1-hexadecanoyl-2-(4Z,7Z,10Z,13Z,16Z,19Z-docosahexaenoyl)-sn-glycerol + CDP-choline = 1-hexadecanoyl-2-(4Z,7Z,10Z,13Z,16Z,19Z-docosahexaenoyl)-sn-glycero-3-phosphocholine + CMP + H(+)</text>
        <dbReference type="Rhea" id="RHEA:54332"/>
        <dbReference type="ChEBI" id="CHEBI:15378"/>
        <dbReference type="ChEBI" id="CHEBI:58779"/>
        <dbReference type="ChEBI" id="CHEBI:60377"/>
        <dbReference type="ChEBI" id="CHEBI:74963"/>
        <dbReference type="ChEBI" id="CHEBI:82949"/>
    </reaction>
    <physiologicalReaction direction="left-to-right" evidence="9">
        <dbReference type="Rhea" id="RHEA:54333"/>
    </physiologicalReaction>
</comment>
<comment type="subcellular location">
    <subcellularLocation>
        <location evidence="1">Membrane</location>
        <topology evidence="1">Multi-pass membrane protein</topology>
    </subcellularLocation>
</comment>
<dbReference type="InterPro" id="IPR014472">
    <property type="entry name" value="CHOPT"/>
</dbReference>
<keyword evidence="7" id="KW-0594">Phospholipid biosynthesis</keyword>
<dbReference type="RefSeq" id="XP_018018411.1">
    <property type="nucleotide sequence ID" value="XM_018162922.2"/>
</dbReference>
<gene>
    <name evidence="19 20 21" type="primary">LOC108674937</name>
</gene>
<evidence type="ECO:0000256" key="2">
    <source>
        <dbReference type="ARBA" id="ARBA00010441"/>
    </source>
</evidence>
<keyword evidence="7" id="KW-0444">Lipid biosynthesis</keyword>
<dbReference type="PANTHER" id="PTHR10414">
    <property type="entry name" value="ETHANOLAMINEPHOSPHOTRANSFERASE"/>
    <property type="match status" value="1"/>
</dbReference>
<protein>
    <recommendedName>
        <fullName evidence="13">diacylglycerol cholinephosphotransferase</fullName>
        <ecNumber evidence="13">2.7.8.2</ecNumber>
    </recommendedName>
</protein>
<dbReference type="GO" id="GO:0004142">
    <property type="term" value="F:diacylglycerol cholinephosphotransferase activity"/>
    <property type="evidence" value="ECO:0007669"/>
    <property type="project" value="UniProtKB-EC"/>
</dbReference>
<name>A0A8B7NXD7_HYAAZ</name>
<evidence type="ECO:0000256" key="12">
    <source>
        <dbReference type="ARBA" id="ARBA00037890"/>
    </source>
</evidence>
<dbReference type="CTD" id="36496"/>
<feature type="transmembrane region" description="Helical" evidence="17">
    <location>
        <begin position="182"/>
        <end position="203"/>
    </location>
</feature>